<proteinExistence type="predicted"/>
<dbReference type="InterPro" id="IPR010982">
    <property type="entry name" value="Lambda_DNA-bd_dom_sf"/>
</dbReference>
<dbReference type="Gene3D" id="3.40.50.2300">
    <property type="match status" value="2"/>
</dbReference>
<evidence type="ECO:0000313" key="5">
    <source>
        <dbReference type="EMBL" id="EKT79603.1"/>
    </source>
</evidence>
<dbReference type="CDD" id="cd06267">
    <property type="entry name" value="PBP1_LacI_sugar_binding-like"/>
    <property type="match status" value="1"/>
</dbReference>
<dbReference type="Pfam" id="PF13377">
    <property type="entry name" value="Peripla_BP_3"/>
    <property type="match status" value="1"/>
</dbReference>
<dbReference type="SMART" id="SM00354">
    <property type="entry name" value="HTH_LACI"/>
    <property type="match status" value="1"/>
</dbReference>
<evidence type="ECO:0000256" key="1">
    <source>
        <dbReference type="ARBA" id="ARBA00023015"/>
    </source>
</evidence>
<dbReference type="AlphaFoldDB" id="K8XDI8"/>
<dbReference type="InterPro" id="IPR000843">
    <property type="entry name" value="HTH_LacI"/>
</dbReference>
<name>K8XDI8_RHOOP</name>
<keyword evidence="2" id="KW-0238">DNA-binding</keyword>
<dbReference type="InterPro" id="IPR028082">
    <property type="entry name" value="Peripla_BP_I"/>
</dbReference>
<gene>
    <name evidence="5" type="ORF">WSS_A26865</name>
</gene>
<keyword evidence="3" id="KW-0804">Transcription</keyword>
<dbReference type="InterPro" id="IPR046335">
    <property type="entry name" value="LacI/GalR-like_sensor"/>
</dbReference>
<comment type="caution">
    <text evidence="5">The sequence shown here is derived from an EMBL/GenBank/DDBJ whole genome shotgun (WGS) entry which is preliminary data.</text>
</comment>
<evidence type="ECO:0000259" key="4">
    <source>
        <dbReference type="PROSITE" id="PS50932"/>
    </source>
</evidence>
<dbReference type="CDD" id="cd01392">
    <property type="entry name" value="HTH_LacI"/>
    <property type="match status" value="1"/>
</dbReference>
<reference evidence="5 6" key="1">
    <citation type="journal article" date="2013" name="Genome Announc.">
        <title>Draft Genome Sequence of Rhodococcus opacus Strain M213 Shows a Diverse Catabolic Potential.</title>
        <authorList>
            <person name="Pathak A."/>
            <person name="Green S.J."/>
            <person name="Ogram A."/>
            <person name="Chauhan A."/>
        </authorList>
    </citation>
    <scope>NUCLEOTIDE SEQUENCE [LARGE SCALE GENOMIC DNA]</scope>
    <source>
        <strain evidence="5 6">M213</strain>
    </source>
</reference>
<dbReference type="Proteomes" id="UP000005951">
    <property type="component" value="Unassembled WGS sequence"/>
</dbReference>
<evidence type="ECO:0000256" key="2">
    <source>
        <dbReference type="ARBA" id="ARBA00023125"/>
    </source>
</evidence>
<dbReference type="Gene3D" id="1.10.260.40">
    <property type="entry name" value="lambda repressor-like DNA-binding domains"/>
    <property type="match status" value="1"/>
</dbReference>
<dbReference type="SUPFAM" id="SSF47413">
    <property type="entry name" value="lambda repressor-like DNA-binding domains"/>
    <property type="match status" value="1"/>
</dbReference>
<feature type="domain" description="HTH lacI-type" evidence="4">
    <location>
        <begin position="17"/>
        <end position="68"/>
    </location>
</feature>
<dbReference type="PANTHER" id="PTHR30146:SF109">
    <property type="entry name" value="HTH-TYPE TRANSCRIPTIONAL REGULATOR GALS"/>
    <property type="match status" value="1"/>
</dbReference>
<accession>K8XDI8</accession>
<dbReference type="PANTHER" id="PTHR30146">
    <property type="entry name" value="LACI-RELATED TRANSCRIPTIONAL REPRESSOR"/>
    <property type="match status" value="1"/>
</dbReference>
<dbReference type="GO" id="GO:0003700">
    <property type="term" value="F:DNA-binding transcription factor activity"/>
    <property type="evidence" value="ECO:0007669"/>
    <property type="project" value="TreeGrafter"/>
</dbReference>
<dbReference type="PROSITE" id="PS50932">
    <property type="entry name" value="HTH_LACI_2"/>
    <property type="match status" value="1"/>
</dbReference>
<sequence>MCVGSHNEQRGGSTVAPTLTEVAQRAGVSLSTASRAFSAPDRIGPDTLARIIAVADEIGYRAASPTRTDVVRPTATTVAVVVPDIGHTVFASFVKAAQAQGWHRRQTVLLTDTDGSADREREVLGELQGRVDALVVCAPRLPASDIVQLAGDTPLVLVNRSSPECDCIVADSEDGIRQAIDYLVALGHEHLAYVQGSPQSWSNQRRVAAVEEFCKARDVQLSLLGWQQETLAGGHAAAASVIATGASAVITHNDPMAIGVMNGVRAMGFSVPADLSVVGIDDSPLAELASPALTSINVPMARAGVLSLDLVFQRANEPDSDIREIHLPTQLVVRASAGPAHDRVFRPGKESR</sequence>
<dbReference type="EMBL" id="AJYC02000081">
    <property type="protein sequence ID" value="EKT79603.1"/>
    <property type="molecule type" value="Genomic_DNA"/>
</dbReference>
<protein>
    <submittedName>
        <fullName evidence="5">LacI family transcriptional regulator</fullName>
    </submittedName>
</protein>
<organism evidence="5 6">
    <name type="scientific">Rhodococcus opacus M213</name>
    <dbReference type="NCBI Taxonomy" id="1129896"/>
    <lineage>
        <taxon>Bacteria</taxon>
        <taxon>Bacillati</taxon>
        <taxon>Actinomycetota</taxon>
        <taxon>Actinomycetes</taxon>
        <taxon>Mycobacteriales</taxon>
        <taxon>Nocardiaceae</taxon>
        <taxon>Rhodococcus</taxon>
    </lineage>
</organism>
<dbReference type="SUPFAM" id="SSF53822">
    <property type="entry name" value="Periplasmic binding protein-like I"/>
    <property type="match status" value="1"/>
</dbReference>
<evidence type="ECO:0000256" key="3">
    <source>
        <dbReference type="ARBA" id="ARBA00023163"/>
    </source>
</evidence>
<keyword evidence="1" id="KW-0805">Transcription regulation</keyword>
<evidence type="ECO:0000313" key="6">
    <source>
        <dbReference type="Proteomes" id="UP000005951"/>
    </source>
</evidence>
<dbReference type="GO" id="GO:0000976">
    <property type="term" value="F:transcription cis-regulatory region binding"/>
    <property type="evidence" value="ECO:0007669"/>
    <property type="project" value="TreeGrafter"/>
</dbReference>
<dbReference type="Pfam" id="PF00356">
    <property type="entry name" value="LacI"/>
    <property type="match status" value="1"/>
</dbReference>